<reference evidence="2 3" key="1">
    <citation type="journal article" date="2011" name="Int. J. Syst. Evol. Microbiol.">
        <title>Zhongshania antarctica gen. nov., sp. nov. and Zhongshania guokunii sp. nov., gammaproteobacteria respectively isolated from coastal attached (fast) ice and surface seawater of the Antarctic.</title>
        <authorList>
            <person name="Li H.J."/>
            <person name="Zhang X.Y."/>
            <person name="Chen C.X."/>
            <person name="Zhang Y.J."/>
            <person name="Gao Z.M."/>
            <person name="Yu Y."/>
            <person name="Chen X.L."/>
            <person name="Chen B."/>
            <person name="Zhang Y.Z."/>
        </authorList>
    </citation>
    <scope>NUCLEOTIDE SEQUENCE [LARGE SCALE GENOMIC DNA]</scope>
    <source>
        <strain evidence="2 3">ZS6-22T</strain>
    </source>
</reference>
<dbReference type="RefSeq" id="WP_368381264.1">
    <property type="nucleotide sequence ID" value="NZ_JBFRYA010000006.1"/>
</dbReference>
<dbReference type="PROSITE" id="PS51257">
    <property type="entry name" value="PROKAR_LIPOPROTEIN"/>
    <property type="match status" value="1"/>
</dbReference>
<gene>
    <name evidence="2" type="ORF">AB4876_08740</name>
</gene>
<organism evidence="2 3">
    <name type="scientific">Zhongshania guokunii</name>
    <dbReference type="NCBI Taxonomy" id="641783"/>
    <lineage>
        <taxon>Bacteria</taxon>
        <taxon>Pseudomonadati</taxon>
        <taxon>Pseudomonadota</taxon>
        <taxon>Gammaproteobacteria</taxon>
        <taxon>Cellvibrionales</taxon>
        <taxon>Spongiibacteraceae</taxon>
        <taxon>Zhongshania</taxon>
    </lineage>
</organism>
<keyword evidence="1" id="KW-0732">Signal</keyword>
<proteinExistence type="predicted"/>
<evidence type="ECO:0000256" key="1">
    <source>
        <dbReference type="SAM" id="SignalP"/>
    </source>
</evidence>
<protein>
    <recommendedName>
        <fullName evidence="4">Lipoprotein</fullName>
    </recommendedName>
</protein>
<feature type="chain" id="PRO_5045375496" description="Lipoprotein" evidence="1">
    <location>
        <begin position="23"/>
        <end position="174"/>
    </location>
</feature>
<evidence type="ECO:0008006" key="4">
    <source>
        <dbReference type="Google" id="ProtNLM"/>
    </source>
</evidence>
<accession>A0ABV3U639</accession>
<keyword evidence="3" id="KW-1185">Reference proteome</keyword>
<sequence length="174" mass="18956">MKKIIFLLLATSAIAISGCATSAPTFGDRIKADGESTVAIAEQWEEGENLVKKGEKQVKEAHKTVANGRADLRDGEQLIIAGNIAVETNRQAFQALAQIAQSTADVDTAADRVYKLKKYAVSWEEGEKNIVKGRDLIKRGNSRIAEGESNITKGHKLIEVGRVKMQDAESSYRP</sequence>
<name>A0ABV3U639_9GAMM</name>
<feature type="signal peptide" evidence="1">
    <location>
        <begin position="1"/>
        <end position="22"/>
    </location>
</feature>
<evidence type="ECO:0000313" key="2">
    <source>
        <dbReference type="EMBL" id="MEX1668999.1"/>
    </source>
</evidence>
<evidence type="ECO:0000313" key="3">
    <source>
        <dbReference type="Proteomes" id="UP001557485"/>
    </source>
</evidence>
<dbReference type="Proteomes" id="UP001557485">
    <property type="component" value="Unassembled WGS sequence"/>
</dbReference>
<comment type="caution">
    <text evidence="2">The sequence shown here is derived from an EMBL/GenBank/DDBJ whole genome shotgun (WGS) entry which is preliminary data.</text>
</comment>
<dbReference type="EMBL" id="JBFRYA010000006">
    <property type="protein sequence ID" value="MEX1668999.1"/>
    <property type="molecule type" value="Genomic_DNA"/>
</dbReference>